<dbReference type="InterPro" id="IPR000182">
    <property type="entry name" value="GNAT_dom"/>
</dbReference>
<dbReference type="PROSITE" id="PS51186">
    <property type="entry name" value="GNAT"/>
    <property type="match status" value="1"/>
</dbReference>
<accession>A0ABS6JEH9</accession>
<gene>
    <name evidence="2" type="ORF">KS419_07590</name>
</gene>
<dbReference type="EMBL" id="JAHQCS010000077">
    <property type="protein sequence ID" value="MBU9711594.1"/>
    <property type="molecule type" value="Genomic_DNA"/>
</dbReference>
<keyword evidence="3" id="KW-1185">Reference proteome</keyword>
<dbReference type="InterPro" id="IPR050276">
    <property type="entry name" value="MshD_Acetyltransferase"/>
</dbReference>
<reference evidence="2 3" key="1">
    <citation type="submission" date="2021-06" db="EMBL/GenBank/DDBJ databases">
        <title>Bacillus sp. RD4P76, an endophyte from a halophyte.</title>
        <authorList>
            <person name="Sun J.-Q."/>
        </authorList>
    </citation>
    <scope>NUCLEOTIDE SEQUENCE [LARGE SCALE GENOMIC DNA]</scope>
    <source>
        <strain evidence="2 3">CGMCC 1.15917</strain>
    </source>
</reference>
<name>A0ABS6JEH9_9BACI</name>
<dbReference type="Proteomes" id="UP000784880">
    <property type="component" value="Unassembled WGS sequence"/>
</dbReference>
<proteinExistence type="predicted"/>
<evidence type="ECO:0000313" key="3">
    <source>
        <dbReference type="Proteomes" id="UP000784880"/>
    </source>
</evidence>
<organism evidence="2 3">
    <name type="scientific">Evansella tamaricis</name>
    <dbReference type="NCBI Taxonomy" id="2069301"/>
    <lineage>
        <taxon>Bacteria</taxon>
        <taxon>Bacillati</taxon>
        <taxon>Bacillota</taxon>
        <taxon>Bacilli</taxon>
        <taxon>Bacillales</taxon>
        <taxon>Bacillaceae</taxon>
        <taxon>Evansella</taxon>
    </lineage>
</organism>
<dbReference type="CDD" id="cd04301">
    <property type="entry name" value="NAT_SF"/>
    <property type="match status" value="1"/>
</dbReference>
<sequence length="195" mass="21969">MGENGVVIRPEKDSDYTDIASLVMESFQKGTEYSDGTNIIAFINEIRAGRYYIPDLSFVAELDGSIVGHFLFSHFPLGRTFEAGNYDKDIVKTDIVMLAPVAVNANYFRRGIGKEMLLLGMKEVRKQGYRAVTVEGNPDFYNKVGFVTSSRYGILPSENCVFPQQHPDCMMVQEMYEGALDKITGYIDYSMYENA</sequence>
<dbReference type="RefSeq" id="WP_217065554.1">
    <property type="nucleotide sequence ID" value="NZ_JAHQCS010000077.1"/>
</dbReference>
<dbReference type="Pfam" id="PF00583">
    <property type="entry name" value="Acetyltransf_1"/>
    <property type="match status" value="1"/>
</dbReference>
<dbReference type="PANTHER" id="PTHR43617:SF2">
    <property type="entry name" value="UPF0039 PROTEIN SLL0451"/>
    <property type="match status" value="1"/>
</dbReference>
<feature type="domain" description="N-acetyltransferase" evidence="1">
    <location>
        <begin position="6"/>
        <end position="176"/>
    </location>
</feature>
<protein>
    <submittedName>
        <fullName evidence="2">N-acetyltransferase</fullName>
    </submittedName>
</protein>
<dbReference type="PANTHER" id="PTHR43617">
    <property type="entry name" value="L-AMINO ACID N-ACETYLTRANSFERASE"/>
    <property type="match status" value="1"/>
</dbReference>
<evidence type="ECO:0000313" key="2">
    <source>
        <dbReference type="EMBL" id="MBU9711594.1"/>
    </source>
</evidence>
<comment type="caution">
    <text evidence="2">The sequence shown here is derived from an EMBL/GenBank/DDBJ whole genome shotgun (WGS) entry which is preliminary data.</text>
</comment>
<evidence type="ECO:0000259" key="1">
    <source>
        <dbReference type="PROSITE" id="PS51186"/>
    </source>
</evidence>